<evidence type="ECO:0000256" key="2">
    <source>
        <dbReference type="ARBA" id="ARBA00022448"/>
    </source>
</evidence>
<dbReference type="KEGG" id="cbd:CBUD_1619"/>
<evidence type="ECO:0000313" key="11">
    <source>
        <dbReference type="EMBL" id="ABS77046.1"/>
    </source>
</evidence>
<dbReference type="Pfam" id="PF00085">
    <property type="entry name" value="Thioredoxin"/>
    <property type="match status" value="1"/>
</dbReference>
<keyword evidence="2" id="KW-0813">Transport</keyword>
<dbReference type="HOGENOM" id="CLU_090389_10_4_6"/>
<name>A9KED7_COXBN</name>
<evidence type="ECO:0000313" key="12">
    <source>
        <dbReference type="Proteomes" id="UP000008555"/>
    </source>
</evidence>
<dbReference type="CDD" id="cd02947">
    <property type="entry name" value="TRX_family"/>
    <property type="match status" value="1"/>
</dbReference>
<feature type="domain" description="Thioredoxin" evidence="10">
    <location>
        <begin position="1"/>
        <end position="105"/>
    </location>
</feature>
<feature type="site" description="Deprotonates C-terminal active site Cys" evidence="7">
    <location>
        <position position="24"/>
    </location>
</feature>
<keyword evidence="3" id="KW-0249">Electron transport</keyword>
<dbReference type="PANTHER" id="PTHR45663">
    <property type="entry name" value="GEO12009P1"/>
    <property type="match status" value="1"/>
</dbReference>
<dbReference type="InterPro" id="IPR017937">
    <property type="entry name" value="Thioredoxin_CS"/>
</dbReference>
<gene>
    <name evidence="11" type="primary">trx</name>
    <name evidence="11" type="ordered locus">CBUD_1619</name>
</gene>
<dbReference type="AlphaFoldDB" id="A9KED7"/>
<dbReference type="InterPro" id="IPR013766">
    <property type="entry name" value="Thioredoxin_domain"/>
</dbReference>
<protein>
    <recommendedName>
        <fullName evidence="6">Thioredoxin</fullName>
    </recommendedName>
</protein>
<feature type="active site" description="Nucleophile" evidence="7">
    <location>
        <position position="30"/>
    </location>
</feature>
<keyword evidence="5 8" id="KW-0676">Redox-active center</keyword>
<feature type="site" description="Contributes to redox potential value" evidence="7">
    <location>
        <position position="31"/>
    </location>
</feature>
<dbReference type="RefSeq" id="WP_005771361.1">
    <property type="nucleotide sequence ID" value="NC_009727.1"/>
</dbReference>
<dbReference type="InterPro" id="IPR036249">
    <property type="entry name" value="Thioredoxin-like_sf"/>
</dbReference>
<dbReference type="EMBL" id="CP000733">
    <property type="protein sequence ID" value="ABS77046.1"/>
    <property type="molecule type" value="Genomic_DNA"/>
</dbReference>
<evidence type="ECO:0000256" key="7">
    <source>
        <dbReference type="PIRSR" id="PIRSR000077-1"/>
    </source>
</evidence>
<evidence type="ECO:0000256" key="9">
    <source>
        <dbReference type="SAM" id="Coils"/>
    </source>
</evidence>
<keyword evidence="9" id="KW-0175">Coiled coil</keyword>
<feature type="coiled-coil region" evidence="9">
    <location>
        <begin position="93"/>
        <end position="120"/>
    </location>
</feature>
<dbReference type="SUPFAM" id="SSF52833">
    <property type="entry name" value="Thioredoxin-like"/>
    <property type="match status" value="1"/>
</dbReference>
<dbReference type="PROSITE" id="PS00194">
    <property type="entry name" value="THIOREDOXIN_1"/>
    <property type="match status" value="1"/>
</dbReference>
<dbReference type="Gene3D" id="3.40.30.10">
    <property type="entry name" value="Glutaredoxin"/>
    <property type="match status" value="1"/>
</dbReference>
<dbReference type="Proteomes" id="UP000008555">
    <property type="component" value="Chromosome"/>
</dbReference>
<feature type="disulfide bond" description="Redox-active" evidence="8">
    <location>
        <begin position="30"/>
        <end position="33"/>
    </location>
</feature>
<evidence type="ECO:0000256" key="6">
    <source>
        <dbReference type="PIRNR" id="PIRNR000077"/>
    </source>
</evidence>
<feature type="active site" description="Nucleophile" evidence="7">
    <location>
        <position position="33"/>
    </location>
</feature>
<comment type="similarity">
    <text evidence="1 6">Belongs to the thioredoxin family.</text>
</comment>
<dbReference type="PANTHER" id="PTHR45663:SF40">
    <property type="entry name" value="THIOREDOXIN 2"/>
    <property type="match status" value="1"/>
</dbReference>
<evidence type="ECO:0000256" key="5">
    <source>
        <dbReference type="ARBA" id="ARBA00023284"/>
    </source>
</evidence>
<dbReference type="GO" id="GO:0015035">
    <property type="term" value="F:protein-disulfide reductase activity"/>
    <property type="evidence" value="ECO:0007669"/>
    <property type="project" value="InterPro"/>
</dbReference>
<evidence type="ECO:0000256" key="8">
    <source>
        <dbReference type="PIRSR" id="PIRSR000077-4"/>
    </source>
</evidence>
<evidence type="ECO:0000256" key="3">
    <source>
        <dbReference type="ARBA" id="ARBA00022982"/>
    </source>
</evidence>
<proteinExistence type="inferred from homology"/>
<sequence>MAIMELTQSNFDNVVSQHDLIIIDFWANWCAPCLTFTKIIEEVEKDYPEVVFGSVNIEKEKSLAEEFNVKSIPAVMILRDRVVVFAESGALPREGLRELIEKAKDLNTDILREAQKQKARE</sequence>
<organism evidence="11 12">
    <name type="scientific">Coxiella burnetii (strain Dugway 5J108-111)</name>
    <dbReference type="NCBI Taxonomy" id="434922"/>
    <lineage>
        <taxon>Bacteria</taxon>
        <taxon>Pseudomonadati</taxon>
        <taxon>Pseudomonadota</taxon>
        <taxon>Gammaproteobacteria</taxon>
        <taxon>Legionellales</taxon>
        <taxon>Coxiellaceae</taxon>
        <taxon>Coxiella</taxon>
    </lineage>
</organism>
<dbReference type="InterPro" id="IPR005746">
    <property type="entry name" value="Thioredoxin"/>
</dbReference>
<accession>A9KED7</accession>
<feature type="site" description="Contributes to redox potential value" evidence="7">
    <location>
        <position position="32"/>
    </location>
</feature>
<dbReference type="PIRSF" id="PIRSF000077">
    <property type="entry name" value="Thioredoxin"/>
    <property type="match status" value="1"/>
</dbReference>
<evidence type="ECO:0000256" key="4">
    <source>
        <dbReference type="ARBA" id="ARBA00023157"/>
    </source>
</evidence>
<dbReference type="FunFam" id="3.40.30.10:FF:000155">
    <property type="entry name" value="Thioredoxin"/>
    <property type="match status" value="1"/>
</dbReference>
<keyword evidence="4 8" id="KW-1015">Disulfide bond</keyword>
<dbReference type="GO" id="GO:0005829">
    <property type="term" value="C:cytosol"/>
    <property type="evidence" value="ECO:0007669"/>
    <property type="project" value="TreeGrafter"/>
</dbReference>
<evidence type="ECO:0000259" key="10">
    <source>
        <dbReference type="PROSITE" id="PS51352"/>
    </source>
</evidence>
<reference evidence="11 12" key="1">
    <citation type="journal article" date="2009" name="Infect. Immun.">
        <title>Comparative genomics reveal extensive transposon-mediated genomic plasticity and diversity among potential effector proteins within the genus Coxiella.</title>
        <authorList>
            <person name="Beare P.A."/>
            <person name="Unsworth N."/>
            <person name="Andoh M."/>
            <person name="Voth D.E."/>
            <person name="Omsland A."/>
            <person name="Gilk S.D."/>
            <person name="Williams K.P."/>
            <person name="Sobral B.W."/>
            <person name="Kupko J.J.III."/>
            <person name="Porcella S.F."/>
            <person name="Samuel J.E."/>
            <person name="Heinzen R.A."/>
        </authorList>
    </citation>
    <scope>NUCLEOTIDE SEQUENCE [LARGE SCALE GENOMIC DNA]</scope>
    <source>
        <strain evidence="11 12">Dugway 5J108-111</strain>
    </source>
</reference>
<dbReference type="PROSITE" id="PS51352">
    <property type="entry name" value="THIOREDOXIN_2"/>
    <property type="match status" value="1"/>
</dbReference>
<evidence type="ECO:0000256" key="1">
    <source>
        <dbReference type="ARBA" id="ARBA00008987"/>
    </source>
</evidence>